<dbReference type="InterPro" id="IPR039102">
    <property type="entry name" value="FAM13"/>
</dbReference>
<sequence>HNLPPAVGRQSDKLCKEVVTQSTVPEYSSLSSELDDSNSHEFWHGRNNNNWECFRRERDDNGDSNNNIDDNNNNNNNRELPRQLMHVAAERALSPQTPPTETVRDHLCSQQLSLERSGTMDGSVDDQLKMFLLHLDMSALHDNIDDADSMTVSQQKPSAQRDYGCHNLRECNNLCVNDTTVTEAPLSPSAYHNSGIFRASSNTDEPPLPPVQQDLYKKYSEDECSYQTKQLAMKIQGLKKKIKRFEESFEMDYGYKPSQAEKASQPHIKKYMSKLARARKDLKRLKENAENGNRSKNGHNGSPFDARHPMAMSVDFIVRSFGEKRQSAGKTENNRVSAVLELQTVPENEMMEIPVSFSRDPIQDADYLHEGDTEPLDDVIAEQEIPAYSNLDVTDAHLKQEVQNWNDCSFRALDTGGDSRLHEMSLPELWRELEFAKVQKGRFGRAIREFEHDFFVKTGRKVRKENRFPLQSEYSEYKKVKGRLRLLEALILKHCE</sequence>
<feature type="region of interest" description="Disordered" evidence="2">
    <location>
        <begin position="287"/>
        <end position="306"/>
    </location>
</feature>
<name>A0A8S3Z285_9EUPU</name>
<comment type="caution">
    <text evidence="4">The sequence shown here is derived from an EMBL/GenBank/DDBJ whole genome shotgun (WGS) entry which is preliminary data.</text>
</comment>
<dbReference type="PANTHER" id="PTHR15904">
    <property type="entry name" value="FAM13"/>
    <property type="match status" value="1"/>
</dbReference>
<accession>A0A8S3Z285</accession>
<comment type="similarity">
    <text evidence="1">Belongs to the FAM13 family.</text>
</comment>
<evidence type="ECO:0000259" key="3">
    <source>
        <dbReference type="Pfam" id="PF26116"/>
    </source>
</evidence>
<gene>
    <name evidence="4" type="ORF">CUNI_LOCUS7328</name>
</gene>
<evidence type="ECO:0000256" key="1">
    <source>
        <dbReference type="ARBA" id="ARBA00007549"/>
    </source>
</evidence>
<reference evidence="4" key="1">
    <citation type="submission" date="2021-04" db="EMBL/GenBank/DDBJ databases">
        <authorList>
            <consortium name="Molecular Ecology Group"/>
        </authorList>
    </citation>
    <scope>NUCLEOTIDE SEQUENCE</scope>
</reference>
<dbReference type="EMBL" id="CAJHNH020001158">
    <property type="protein sequence ID" value="CAG5121770.1"/>
    <property type="molecule type" value="Genomic_DNA"/>
</dbReference>
<proteinExistence type="inferred from homology"/>
<dbReference type="Pfam" id="PF26116">
    <property type="entry name" value="FAM13A"/>
    <property type="match status" value="1"/>
</dbReference>
<evidence type="ECO:0000313" key="4">
    <source>
        <dbReference type="EMBL" id="CAG5121770.1"/>
    </source>
</evidence>
<feature type="region of interest" description="Disordered" evidence="2">
    <location>
        <begin position="59"/>
        <end position="78"/>
    </location>
</feature>
<feature type="domain" description="FAM13A-like" evidence="3">
    <location>
        <begin position="425"/>
        <end position="494"/>
    </location>
</feature>
<feature type="compositionally biased region" description="Low complexity" evidence="2">
    <location>
        <begin position="63"/>
        <end position="77"/>
    </location>
</feature>
<evidence type="ECO:0000313" key="5">
    <source>
        <dbReference type="Proteomes" id="UP000678393"/>
    </source>
</evidence>
<protein>
    <recommendedName>
        <fullName evidence="3">FAM13A-like domain-containing protein</fullName>
    </recommendedName>
</protein>
<dbReference type="OrthoDB" id="185175at2759"/>
<dbReference type="InterPro" id="IPR059029">
    <property type="entry name" value="FAM13A_dom"/>
</dbReference>
<feature type="compositionally biased region" description="Polar residues" evidence="2">
    <location>
        <begin position="290"/>
        <end position="300"/>
    </location>
</feature>
<dbReference type="PANTHER" id="PTHR15904:SF17">
    <property type="entry name" value="RHO-GAP DOMAIN-CONTAINING PROTEIN"/>
    <property type="match status" value="1"/>
</dbReference>
<evidence type="ECO:0000256" key="2">
    <source>
        <dbReference type="SAM" id="MobiDB-lite"/>
    </source>
</evidence>
<feature type="non-terminal residue" evidence="4">
    <location>
        <position position="1"/>
    </location>
</feature>
<keyword evidence="5" id="KW-1185">Reference proteome</keyword>
<dbReference type="AlphaFoldDB" id="A0A8S3Z285"/>
<dbReference type="Proteomes" id="UP000678393">
    <property type="component" value="Unassembled WGS sequence"/>
</dbReference>
<organism evidence="4 5">
    <name type="scientific">Candidula unifasciata</name>
    <dbReference type="NCBI Taxonomy" id="100452"/>
    <lineage>
        <taxon>Eukaryota</taxon>
        <taxon>Metazoa</taxon>
        <taxon>Spiralia</taxon>
        <taxon>Lophotrochozoa</taxon>
        <taxon>Mollusca</taxon>
        <taxon>Gastropoda</taxon>
        <taxon>Heterobranchia</taxon>
        <taxon>Euthyneura</taxon>
        <taxon>Panpulmonata</taxon>
        <taxon>Eupulmonata</taxon>
        <taxon>Stylommatophora</taxon>
        <taxon>Helicina</taxon>
        <taxon>Helicoidea</taxon>
        <taxon>Geomitridae</taxon>
        <taxon>Candidula</taxon>
    </lineage>
</organism>